<evidence type="ECO:0000313" key="1">
    <source>
        <dbReference type="EMBL" id="ECE8853859.1"/>
    </source>
</evidence>
<dbReference type="Pfam" id="PF05973">
    <property type="entry name" value="Gp49"/>
    <property type="match status" value="1"/>
</dbReference>
<accession>A0A5I0BEY9</accession>
<sequence length="107" mass="12223">MFTARYHPEAEAEATELPITIRVKYDKLVKKLETDPTQLREPHTKPLGGGVFELRTMGTDIARGLWVYQKAKTIYILRVFVKKTPKTPPGEIELALSRLEEMIKNGI</sequence>
<comment type="caution">
    <text evidence="1">The sequence shown here is derived from an EMBL/GenBank/DDBJ whole genome shotgun (WGS) entry which is preliminary data.</text>
</comment>
<gene>
    <name evidence="1" type="ORF">EWG69_06580</name>
</gene>
<reference evidence="1" key="1">
    <citation type="submission" date="2019-02" db="EMBL/GenBank/DDBJ databases">
        <authorList>
            <person name="Ashton P.M."/>
            <person name="Dallman T."/>
            <person name="Nair S."/>
            <person name="De Pinna E."/>
            <person name="Peters T."/>
            <person name="Grant K."/>
        </authorList>
    </citation>
    <scope>NUCLEOTIDE SEQUENCE</scope>
    <source>
        <strain evidence="1">446642</strain>
    </source>
</reference>
<proteinExistence type="predicted"/>
<protein>
    <submittedName>
        <fullName evidence="1">Type II toxin-antitoxin system RelE/ParE family toxin</fullName>
    </submittedName>
</protein>
<dbReference type="AlphaFoldDB" id="A0A5I0BEY9"/>
<dbReference type="InterPro" id="IPR009241">
    <property type="entry name" value="HigB-like"/>
</dbReference>
<name>A0A5I0BEY9_SALET</name>
<dbReference type="EMBL" id="AAIJKB010000004">
    <property type="protein sequence ID" value="ECE8853859.1"/>
    <property type="molecule type" value="Genomic_DNA"/>
</dbReference>
<organism evidence="1">
    <name type="scientific">Salmonella enterica subsp. enterica serovar Koketime</name>
    <dbReference type="NCBI Taxonomy" id="2564632"/>
    <lineage>
        <taxon>Bacteria</taxon>
        <taxon>Pseudomonadati</taxon>
        <taxon>Pseudomonadota</taxon>
        <taxon>Gammaproteobacteria</taxon>
        <taxon>Enterobacterales</taxon>
        <taxon>Enterobacteriaceae</taxon>
        <taxon>Salmonella</taxon>
    </lineage>
</organism>